<name>A0A6J7BCD9_9ZZZZ</name>
<organism evidence="1">
    <name type="scientific">freshwater metagenome</name>
    <dbReference type="NCBI Taxonomy" id="449393"/>
    <lineage>
        <taxon>unclassified sequences</taxon>
        <taxon>metagenomes</taxon>
        <taxon>ecological metagenomes</taxon>
    </lineage>
</organism>
<accession>A0A6J7BCD9</accession>
<sequence length="68" mass="7221">MSLAYSFAPDIAAAKILGLVVTPTTQSLAIRVGSEWGSTPEIFARERSSNQMDVPFAPTSPALITVQL</sequence>
<gene>
    <name evidence="1" type="ORF">UFOPK3255_00623</name>
</gene>
<protein>
    <submittedName>
        <fullName evidence="1">Unannotated protein</fullName>
    </submittedName>
</protein>
<dbReference type="EMBL" id="CAFAZY010000067">
    <property type="protein sequence ID" value="CAB4842761.1"/>
    <property type="molecule type" value="Genomic_DNA"/>
</dbReference>
<dbReference type="AlphaFoldDB" id="A0A6J7BCD9"/>
<proteinExistence type="predicted"/>
<reference evidence="1" key="1">
    <citation type="submission" date="2020-05" db="EMBL/GenBank/DDBJ databases">
        <authorList>
            <person name="Chiriac C."/>
            <person name="Salcher M."/>
            <person name="Ghai R."/>
            <person name="Kavagutti S V."/>
        </authorList>
    </citation>
    <scope>NUCLEOTIDE SEQUENCE</scope>
</reference>
<evidence type="ECO:0000313" key="1">
    <source>
        <dbReference type="EMBL" id="CAB4842761.1"/>
    </source>
</evidence>